<reference evidence="2 3" key="1">
    <citation type="submission" date="2020-03" db="EMBL/GenBank/DDBJ databases">
        <title>Genomic Encyclopedia of Type Strains, Phase IV (KMG-IV): sequencing the most valuable type-strain genomes for metagenomic binning, comparative biology and taxonomic classification.</title>
        <authorList>
            <person name="Goeker M."/>
        </authorList>
    </citation>
    <scope>NUCLEOTIDE SEQUENCE [LARGE SCALE GENOMIC DNA]</scope>
    <source>
        <strain evidence="2 3">DSM 19867</strain>
    </source>
</reference>
<dbReference type="PANTHER" id="PTHR12917:SF18">
    <property type="entry name" value="DNA DAMAGE-INDUCIBLE PROTEIN 1-LIKE"/>
    <property type="match status" value="1"/>
</dbReference>
<comment type="caution">
    <text evidence="2">The sequence shown here is derived from an EMBL/GenBank/DDBJ whole genome shotgun (WGS) entry which is preliminary data.</text>
</comment>
<gene>
    <name evidence="2" type="ORF">FHS83_003368</name>
</gene>
<keyword evidence="3" id="KW-1185">Reference proteome</keyword>
<organism evidence="2 3">
    <name type="scientific">Rhizomicrobium palustre</name>
    <dbReference type="NCBI Taxonomy" id="189966"/>
    <lineage>
        <taxon>Bacteria</taxon>
        <taxon>Pseudomonadati</taxon>
        <taxon>Pseudomonadota</taxon>
        <taxon>Alphaproteobacteria</taxon>
        <taxon>Micropepsales</taxon>
        <taxon>Micropepsaceae</taxon>
        <taxon>Rhizomicrobium</taxon>
    </lineage>
</organism>
<dbReference type="InterPro" id="IPR021109">
    <property type="entry name" value="Peptidase_aspartic_dom_sf"/>
</dbReference>
<keyword evidence="2" id="KW-0378">Hydrolase</keyword>
<dbReference type="AlphaFoldDB" id="A0A846N4U1"/>
<dbReference type="Pfam" id="PF13650">
    <property type="entry name" value="Asp_protease_2"/>
    <property type="match status" value="2"/>
</dbReference>
<sequence>MKLSAVVFWGAALCFSAAEAEDCKPLKMLASIPLKTNDDLTRLYVPVEIAGKPTHMILDTGASSTVITKKIADDDGLLLTDAPIKLYGLTGRYTDKKATAPLKLGRIAFDNVQFMVDPQEWDSADVAGLLGANVLSLFDVSIDPANKKLDILSQEHCPHNVIYWPAAGYSEIPIERMDGHALTIEVKLDGKPILAQIDTGAPNSTIFINTAVKNYGVKPGDAETPKHGILNGDENLTTYSHTFKTLDFDGVAVNNPQLRLIPDKISEPLTYIPTGSRIGQKLDGAKPEMLIGMNILRHMHLYIAYKENAIYFTPASPPPAK</sequence>
<feature type="chain" id="PRO_5032792283" evidence="1">
    <location>
        <begin position="21"/>
        <end position="321"/>
    </location>
</feature>
<dbReference type="GO" id="GO:0006508">
    <property type="term" value="P:proteolysis"/>
    <property type="evidence" value="ECO:0007669"/>
    <property type="project" value="UniProtKB-KW"/>
</dbReference>
<evidence type="ECO:0000313" key="3">
    <source>
        <dbReference type="Proteomes" id="UP000570514"/>
    </source>
</evidence>
<dbReference type="RefSeq" id="WP_167084267.1">
    <property type="nucleotide sequence ID" value="NZ_BAAADC010000001.1"/>
</dbReference>
<evidence type="ECO:0000313" key="2">
    <source>
        <dbReference type="EMBL" id="NIK90050.1"/>
    </source>
</evidence>
<dbReference type="EMBL" id="JAASRM010000001">
    <property type="protein sequence ID" value="NIK90050.1"/>
    <property type="molecule type" value="Genomic_DNA"/>
</dbReference>
<proteinExistence type="predicted"/>
<dbReference type="GO" id="GO:0004190">
    <property type="term" value="F:aspartic-type endopeptidase activity"/>
    <property type="evidence" value="ECO:0007669"/>
    <property type="project" value="InterPro"/>
</dbReference>
<name>A0A846N4U1_9PROT</name>
<accession>A0A846N4U1</accession>
<protein>
    <submittedName>
        <fullName evidence="2">Putative aspartyl protease</fullName>
    </submittedName>
</protein>
<dbReference type="InterPro" id="IPR034122">
    <property type="entry name" value="Retropepsin-like_bacterial"/>
</dbReference>
<feature type="signal peptide" evidence="1">
    <location>
        <begin position="1"/>
        <end position="20"/>
    </location>
</feature>
<dbReference type="Gene3D" id="2.40.70.10">
    <property type="entry name" value="Acid Proteases"/>
    <property type="match status" value="2"/>
</dbReference>
<evidence type="ECO:0000256" key="1">
    <source>
        <dbReference type="SAM" id="SignalP"/>
    </source>
</evidence>
<keyword evidence="1" id="KW-0732">Signal</keyword>
<dbReference type="PROSITE" id="PS00141">
    <property type="entry name" value="ASP_PROTEASE"/>
    <property type="match status" value="1"/>
</dbReference>
<dbReference type="CDD" id="cd05483">
    <property type="entry name" value="retropepsin_like_bacteria"/>
    <property type="match status" value="1"/>
</dbReference>
<dbReference type="InterPro" id="IPR001969">
    <property type="entry name" value="Aspartic_peptidase_AS"/>
</dbReference>
<dbReference type="PANTHER" id="PTHR12917">
    <property type="entry name" value="ASPARTYL PROTEASE DDI-RELATED"/>
    <property type="match status" value="1"/>
</dbReference>
<dbReference type="Proteomes" id="UP000570514">
    <property type="component" value="Unassembled WGS sequence"/>
</dbReference>
<keyword evidence="2" id="KW-0645">Protease</keyword>
<dbReference type="SUPFAM" id="SSF50630">
    <property type="entry name" value="Acid proteases"/>
    <property type="match status" value="2"/>
</dbReference>